<reference evidence="1 2" key="1">
    <citation type="journal article" date="2018" name="Nat. Ecol. Evol.">
        <title>Shark genomes provide insights into elasmobranch evolution and the origin of vertebrates.</title>
        <authorList>
            <person name="Hara Y"/>
            <person name="Yamaguchi K"/>
            <person name="Onimaru K"/>
            <person name="Kadota M"/>
            <person name="Koyanagi M"/>
            <person name="Keeley SD"/>
            <person name="Tatsumi K"/>
            <person name="Tanaka K"/>
            <person name="Motone F"/>
            <person name="Kageyama Y"/>
            <person name="Nozu R"/>
            <person name="Adachi N"/>
            <person name="Nishimura O"/>
            <person name="Nakagawa R"/>
            <person name="Tanegashima C"/>
            <person name="Kiyatake I"/>
            <person name="Matsumoto R"/>
            <person name="Murakumo K"/>
            <person name="Nishida K"/>
            <person name="Terakita A"/>
            <person name="Kuratani S"/>
            <person name="Sato K"/>
            <person name="Hyodo S Kuraku.S."/>
        </authorList>
    </citation>
    <scope>NUCLEOTIDE SEQUENCE [LARGE SCALE GENOMIC DNA]</scope>
</reference>
<keyword evidence="2" id="KW-1185">Reference proteome</keyword>
<evidence type="ECO:0000313" key="2">
    <source>
        <dbReference type="Proteomes" id="UP000287033"/>
    </source>
</evidence>
<dbReference type="Proteomes" id="UP000287033">
    <property type="component" value="Unassembled WGS sequence"/>
</dbReference>
<organism evidence="1 2">
    <name type="scientific">Chiloscyllium punctatum</name>
    <name type="common">Brownbanded bambooshark</name>
    <name type="synonym">Hemiscyllium punctatum</name>
    <dbReference type="NCBI Taxonomy" id="137246"/>
    <lineage>
        <taxon>Eukaryota</taxon>
        <taxon>Metazoa</taxon>
        <taxon>Chordata</taxon>
        <taxon>Craniata</taxon>
        <taxon>Vertebrata</taxon>
        <taxon>Chondrichthyes</taxon>
        <taxon>Elasmobranchii</taxon>
        <taxon>Galeomorphii</taxon>
        <taxon>Galeoidea</taxon>
        <taxon>Orectolobiformes</taxon>
        <taxon>Hemiscylliidae</taxon>
        <taxon>Chiloscyllium</taxon>
    </lineage>
</organism>
<gene>
    <name evidence="1" type="ORF">chiPu_0026220</name>
</gene>
<feature type="non-terminal residue" evidence="1">
    <location>
        <position position="1"/>
    </location>
</feature>
<name>A0A401TID9_CHIPU</name>
<dbReference type="AlphaFoldDB" id="A0A401TID9"/>
<dbReference type="EMBL" id="BEZZ01074724">
    <property type="protein sequence ID" value="GCC42366.1"/>
    <property type="molecule type" value="Genomic_DNA"/>
</dbReference>
<protein>
    <submittedName>
        <fullName evidence="1">Uncharacterized protein</fullName>
    </submittedName>
</protein>
<comment type="caution">
    <text evidence="1">The sequence shown here is derived from an EMBL/GenBank/DDBJ whole genome shotgun (WGS) entry which is preliminary data.</text>
</comment>
<proteinExistence type="predicted"/>
<evidence type="ECO:0000313" key="1">
    <source>
        <dbReference type="EMBL" id="GCC42366.1"/>
    </source>
</evidence>
<accession>A0A401TID9</accession>
<sequence>LTSPEASENYRKPVHQMVADFEQNTKVQSTPEKNEVNTSQGVTHFKRSKYSCQKHNFHSYLCPQSYIPLQ</sequence>